<keyword evidence="4" id="KW-0234">DNA repair</keyword>
<dbReference type="SUPFAM" id="SSF50486">
    <property type="entry name" value="FMT C-terminal domain-like"/>
    <property type="match status" value="1"/>
</dbReference>
<dbReference type="PANTHER" id="PTHR10429:SF0">
    <property type="entry name" value="DNA-3-METHYLADENINE GLYCOSYLASE"/>
    <property type="match status" value="1"/>
</dbReference>
<keyword evidence="2" id="KW-0227">DNA damage</keyword>
<evidence type="ECO:0000313" key="6">
    <source>
        <dbReference type="Proteomes" id="UP000240838"/>
    </source>
</evidence>
<evidence type="ECO:0000256" key="3">
    <source>
        <dbReference type="ARBA" id="ARBA00022801"/>
    </source>
</evidence>
<evidence type="ECO:0000256" key="2">
    <source>
        <dbReference type="ARBA" id="ARBA00022763"/>
    </source>
</evidence>
<accession>A0A2R6B3D3</accession>
<reference evidence="5 6" key="1">
    <citation type="submission" date="2017-04" db="EMBL/GenBank/DDBJ databases">
        <title>Novel microbial lineages endemic to geothermal iron-oxide mats fill important gaps in the evolutionary history of Archaea.</title>
        <authorList>
            <person name="Jay Z.J."/>
            <person name="Beam J.P."/>
            <person name="Dlakic M."/>
            <person name="Rusch D.B."/>
            <person name="Kozubal M.A."/>
            <person name="Inskeep W.P."/>
        </authorList>
    </citation>
    <scope>NUCLEOTIDE SEQUENCE [LARGE SCALE GENOMIC DNA]</scope>
    <source>
        <strain evidence="5">OSP_B</strain>
    </source>
</reference>
<evidence type="ECO:0000256" key="4">
    <source>
        <dbReference type="ARBA" id="ARBA00023204"/>
    </source>
</evidence>
<dbReference type="PANTHER" id="PTHR10429">
    <property type="entry name" value="DNA-3-METHYLADENINE GLYCOSYLASE"/>
    <property type="match status" value="1"/>
</dbReference>
<dbReference type="GO" id="GO:0003677">
    <property type="term" value="F:DNA binding"/>
    <property type="evidence" value="ECO:0007669"/>
    <property type="project" value="InterPro"/>
</dbReference>
<dbReference type="Gene3D" id="3.10.300.10">
    <property type="entry name" value="Methylpurine-DNA glycosylase (MPG)"/>
    <property type="match status" value="1"/>
</dbReference>
<evidence type="ECO:0000256" key="1">
    <source>
        <dbReference type="ARBA" id="ARBA00009232"/>
    </source>
</evidence>
<comment type="similarity">
    <text evidence="1">Belongs to the DNA glycosylase MPG family.</text>
</comment>
<dbReference type="InterPro" id="IPR036995">
    <property type="entry name" value="MPG_sf"/>
</dbReference>
<name>A0A2R6B3D3_9ARCH</name>
<organism evidence="5 6">
    <name type="scientific">Candidatus Marsarchaeota G1 archaeon OSP_B</name>
    <dbReference type="NCBI Taxonomy" id="1978153"/>
    <lineage>
        <taxon>Archaea</taxon>
        <taxon>Candidatus Marsarchaeota</taxon>
        <taxon>Candidatus Marsarchaeota group 1</taxon>
    </lineage>
</organism>
<dbReference type="GO" id="GO:0003905">
    <property type="term" value="F:alkylbase DNA N-glycosylase activity"/>
    <property type="evidence" value="ECO:0007669"/>
    <property type="project" value="InterPro"/>
</dbReference>
<dbReference type="GO" id="GO:0006284">
    <property type="term" value="P:base-excision repair"/>
    <property type="evidence" value="ECO:0007669"/>
    <property type="project" value="InterPro"/>
</dbReference>
<dbReference type="InterPro" id="IPR011034">
    <property type="entry name" value="Formyl_transferase-like_C_sf"/>
</dbReference>
<dbReference type="AlphaFoldDB" id="A0A2R6B3D3"/>
<dbReference type="Proteomes" id="UP000240838">
    <property type="component" value="Unassembled WGS sequence"/>
</dbReference>
<feature type="non-terminal residue" evidence="5">
    <location>
        <position position="1"/>
    </location>
</feature>
<dbReference type="Pfam" id="PF02245">
    <property type="entry name" value="Pur_DNA_glyco"/>
    <property type="match status" value="1"/>
</dbReference>
<proteinExistence type="inferred from homology"/>
<protein>
    <recommendedName>
        <fullName evidence="7">3-methyladenine DNA glycosylase</fullName>
    </recommendedName>
</protein>
<evidence type="ECO:0008006" key="7">
    <source>
        <dbReference type="Google" id="ProtNLM"/>
    </source>
</evidence>
<sequence length="117" mass="13057">LNVVARSFYEEAGAVLIRALEPLQGLSTMIKNRGLSDPLNLTNGPGKLTKAFAIDLRFNGIDLTKRADLFIAKGKLRPSEKIATSTRIGIKDAKDREWRFFVANNPYVSTLREPLVR</sequence>
<dbReference type="EMBL" id="NEXA01000081">
    <property type="protein sequence ID" value="PSN93122.1"/>
    <property type="molecule type" value="Genomic_DNA"/>
</dbReference>
<evidence type="ECO:0000313" key="5">
    <source>
        <dbReference type="EMBL" id="PSN93122.1"/>
    </source>
</evidence>
<comment type="caution">
    <text evidence="5">The sequence shown here is derived from an EMBL/GenBank/DDBJ whole genome shotgun (WGS) entry which is preliminary data.</text>
</comment>
<gene>
    <name evidence="5" type="ORF">B9P99_02675</name>
</gene>
<keyword evidence="3" id="KW-0378">Hydrolase</keyword>
<dbReference type="InterPro" id="IPR003180">
    <property type="entry name" value="MPG"/>
</dbReference>